<dbReference type="PANTHER" id="PTHR37012:SF7">
    <property type="entry name" value="B-ZIP TRANSCRIPTION FACTOR (EUROFUNG)-RELATED"/>
    <property type="match status" value="1"/>
</dbReference>
<sequence>MDKSRKSPRARKSSTDRVARKREQDRQAQRSAREKTKTLISQLESRIDTLTKFHDSGNAKSLLDELELQRSANDTLRATLRTVEKVIGSGVSQANALCPSRASLKISNDLVPSSDNIRDEFDVDASIESLFGSQTNESVAAEAFDADKVDISLTVDDELKDRQYCHYTRAPRVAHQQTSATLSALISAESVSQLSPVWECTPSYLQRSINQREIDADVPIRAVLHGWHVVEGLYTLDSVWTIMRVADESIWRNCGIVERLVILRVVSSMLRYRSDPSETNAKALPIFMRQRPSQMRIIHKPLIDFIVWPGLRERLVLFPHEHCSAKFWNLFWDCFRFDWPYTIEDAFLQQCQTGLYQFSETFTRHFFDLQRWRMTTQFVEEFPELEPDIHVVPSVTGSASPTMDDEAFLTGLEGLFHAHEPQLEVFPARLLADLEAMDWPTS</sequence>
<organism evidence="2 3">
    <name type="scientific">Aspergillus steynii IBT 23096</name>
    <dbReference type="NCBI Taxonomy" id="1392250"/>
    <lineage>
        <taxon>Eukaryota</taxon>
        <taxon>Fungi</taxon>
        <taxon>Dikarya</taxon>
        <taxon>Ascomycota</taxon>
        <taxon>Pezizomycotina</taxon>
        <taxon>Eurotiomycetes</taxon>
        <taxon>Eurotiomycetidae</taxon>
        <taxon>Eurotiales</taxon>
        <taxon>Aspergillaceae</taxon>
        <taxon>Aspergillus</taxon>
        <taxon>Aspergillus subgen. Circumdati</taxon>
    </lineage>
</organism>
<dbReference type="GO" id="GO:0003700">
    <property type="term" value="F:DNA-binding transcription factor activity"/>
    <property type="evidence" value="ECO:0007669"/>
    <property type="project" value="InterPro"/>
</dbReference>
<dbReference type="SUPFAM" id="SSF57959">
    <property type="entry name" value="Leucine zipper domain"/>
    <property type="match status" value="1"/>
</dbReference>
<dbReference type="Pfam" id="PF11905">
    <property type="entry name" value="DUF3425"/>
    <property type="match status" value="1"/>
</dbReference>
<dbReference type="Proteomes" id="UP000234275">
    <property type="component" value="Unassembled WGS sequence"/>
</dbReference>
<dbReference type="CDD" id="cd14688">
    <property type="entry name" value="bZIP_YAP"/>
    <property type="match status" value="1"/>
</dbReference>
<dbReference type="OrthoDB" id="5086080at2759"/>
<feature type="region of interest" description="Disordered" evidence="1">
    <location>
        <begin position="1"/>
        <end position="37"/>
    </location>
</feature>
<evidence type="ECO:0000313" key="2">
    <source>
        <dbReference type="EMBL" id="PLB46556.1"/>
    </source>
</evidence>
<accession>A0A2I2G140</accession>
<dbReference type="RefSeq" id="XP_024701858.1">
    <property type="nucleotide sequence ID" value="XM_024854134.1"/>
</dbReference>
<dbReference type="GeneID" id="36561839"/>
<dbReference type="EMBL" id="MSFO01000006">
    <property type="protein sequence ID" value="PLB46556.1"/>
    <property type="molecule type" value="Genomic_DNA"/>
</dbReference>
<feature type="compositionally biased region" description="Basic and acidic residues" evidence="1">
    <location>
        <begin position="13"/>
        <end position="37"/>
    </location>
</feature>
<dbReference type="VEuPathDB" id="FungiDB:P170DRAFT_498486"/>
<dbReference type="PANTHER" id="PTHR37012">
    <property type="entry name" value="B-ZIP TRANSCRIPTION FACTOR (EUROFUNG)-RELATED"/>
    <property type="match status" value="1"/>
</dbReference>
<comment type="caution">
    <text evidence="2">The sequence shown here is derived from an EMBL/GenBank/DDBJ whole genome shotgun (WGS) entry which is preliminary data.</text>
</comment>
<gene>
    <name evidence="2" type="ORF">P170DRAFT_498486</name>
</gene>
<keyword evidence="3" id="KW-1185">Reference proteome</keyword>
<dbReference type="AlphaFoldDB" id="A0A2I2G140"/>
<evidence type="ECO:0008006" key="4">
    <source>
        <dbReference type="Google" id="ProtNLM"/>
    </source>
</evidence>
<dbReference type="InterPro" id="IPR046347">
    <property type="entry name" value="bZIP_sf"/>
</dbReference>
<reference evidence="2 3" key="1">
    <citation type="submission" date="2016-12" db="EMBL/GenBank/DDBJ databases">
        <title>The genomes of Aspergillus section Nigri reveals drivers in fungal speciation.</title>
        <authorList>
            <consortium name="DOE Joint Genome Institute"/>
            <person name="Vesth T.C."/>
            <person name="Nybo J."/>
            <person name="Theobald S."/>
            <person name="Brandl J."/>
            <person name="Frisvad J.C."/>
            <person name="Nielsen K.F."/>
            <person name="Lyhne E.K."/>
            <person name="Kogle M.E."/>
            <person name="Kuo A."/>
            <person name="Riley R."/>
            <person name="Clum A."/>
            <person name="Nolan M."/>
            <person name="Lipzen A."/>
            <person name="Salamov A."/>
            <person name="Henrissat B."/>
            <person name="Wiebenga A."/>
            <person name="De Vries R.P."/>
            <person name="Grigoriev I.V."/>
            <person name="Mortensen U.H."/>
            <person name="Andersen M.R."/>
            <person name="Baker S.E."/>
        </authorList>
    </citation>
    <scope>NUCLEOTIDE SEQUENCE [LARGE SCALE GENOMIC DNA]</scope>
    <source>
        <strain evidence="2 3">IBT 23096</strain>
    </source>
</reference>
<evidence type="ECO:0000256" key="1">
    <source>
        <dbReference type="SAM" id="MobiDB-lite"/>
    </source>
</evidence>
<name>A0A2I2G140_9EURO</name>
<protein>
    <recommendedName>
        <fullName evidence="4">BZIP transcription factor</fullName>
    </recommendedName>
</protein>
<dbReference type="InterPro" id="IPR021833">
    <property type="entry name" value="DUF3425"/>
</dbReference>
<feature type="compositionally biased region" description="Basic residues" evidence="1">
    <location>
        <begin position="1"/>
        <end position="12"/>
    </location>
</feature>
<proteinExistence type="predicted"/>
<evidence type="ECO:0000313" key="3">
    <source>
        <dbReference type="Proteomes" id="UP000234275"/>
    </source>
</evidence>